<gene>
    <name evidence="1" type="ORF">FA95DRAFT_1682591</name>
</gene>
<reference evidence="1" key="2">
    <citation type="journal article" date="2022" name="New Phytol.">
        <title>Evolutionary transition to the ectomycorrhizal habit in the genomes of a hyperdiverse lineage of mushroom-forming fungi.</title>
        <authorList>
            <person name="Looney B."/>
            <person name="Miyauchi S."/>
            <person name="Morin E."/>
            <person name="Drula E."/>
            <person name="Courty P.E."/>
            <person name="Kohler A."/>
            <person name="Kuo A."/>
            <person name="LaButti K."/>
            <person name="Pangilinan J."/>
            <person name="Lipzen A."/>
            <person name="Riley R."/>
            <person name="Andreopoulos W."/>
            <person name="He G."/>
            <person name="Johnson J."/>
            <person name="Nolan M."/>
            <person name="Tritt A."/>
            <person name="Barry K.W."/>
            <person name="Grigoriev I.V."/>
            <person name="Nagy L.G."/>
            <person name="Hibbett D."/>
            <person name="Henrissat B."/>
            <person name="Matheny P.B."/>
            <person name="Labbe J."/>
            <person name="Martin F.M."/>
        </authorList>
    </citation>
    <scope>NUCLEOTIDE SEQUENCE</scope>
    <source>
        <strain evidence="1">FP105234-sp</strain>
    </source>
</reference>
<protein>
    <submittedName>
        <fullName evidence="1">Uncharacterized protein</fullName>
    </submittedName>
</protein>
<sequence>MGNAKAIQTHNKISPYSRRLRVADSSNDDDEILARTCSSGTDLKLPSCILKSPLRACRPKSFSIVFSILSLISQPLPKWSTPLKLKIDLGWLTVTHVCRRWRNIALDEPILWASDVAVPTQLGSHDHWAAAFLSRAQDVPLTITLCRGLPSDIAFLAANLARTRVINLLIRTNALALCIPAPLLQTLSVSICTVGTQFFCPPDALFGGAAGLPELRHLSVVAWDLQSWQPLLLAQLVSVDITILVPDIPGPVVAEIFAALGRMRGLEQLVLQLQLKDADGVPVISLPALKCLTLLGGVRDALLLLARLVLPSGVRVCCDVDWIMDSAEISTVFPAMMARIDARPAPIPIARVAIRRAVSERTYSITDIFAEVSAWRSGDPDATPALVVRCAEGGEVATALGSISSTHLEALAMGGCVRDAAWIDALKSVPRLHHVTVRSSAVPPFCAALERAPGIVPALATLVINVQTQPLAHTFLTTALPRCLAARTRAGNVLQELGVVGYVQDEACVCALREAVPGLAIRWSREEEPDELDDESDF</sequence>
<evidence type="ECO:0000313" key="2">
    <source>
        <dbReference type="Proteomes" id="UP000814033"/>
    </source>
</evidence>
<keyword evidence="2" id="KW-1185">Reference proteome</keyword>
<reference evidence="1" key="1">
    <citation type="submission" date="2021-02" db="EMBL/GenBank/DDBJ databases">
        <authorList>
            <consortium name="DOE Joint Genome Institute"/>
            <person name="Ahrendt S."/>
            <person name="Looney B.P."/>
            <person name="Miyauchi S."/>
            <person name="Morin E."/>
            <person name="Drula E."/>
            <person name="Courty P.E."/>
            <person name="Chicoki N."/>
            <person name="Fauchery L."/>
            <person name="Kohler A."/>
            <person name="Kuo A."/>
            <person name="Labutti K."/>
            <person name="Pangilinan J."/>
            <person name="Lipzen A."/>
            <person name="Riley R."/>
            <person name="Andreopoulos W."/>
            <person name="He G."/>
            <person name="Johnson J."/>
            <person name="Barry K.W."/>
            <person name="Grigoriev I.V."/>
            <person name="Nagy L."/>
            <person name="Hibbett D."/>
            <person name="Henrissat B."/>
            <person name="Matheny P.B."/>
            <person name="Labbe J."/>
            <person name="Martin F."/>
        </authorList>
    </citation>
    <scope>NUCLEOTIDE SEQUENCE</scope>
    <source>
        <strain evidence="1">FP105234-sp</strain>
    </source>
</reference>
<name>A0ACB8RDX7_9AGAM</name>
<dbReference type="EMBL" id="MU276070">
    <property type="protein sequence ID" value="KAI0042349.1"/>
    <property type="molecule type" value="Genomic_DNA"/>
</dbReference>
<organism evidence="1 2">
    <name type="scientific">Auriscalpium vulgare</name>
    <dbReference type="NCBI Taxonomy" id="40419"/>
    <lineage>
        <taxon>Eukaryota</taxon>
        <taxon>Fungi</taxon>
        <taxon>Dikarya</taxon>
        <taxon>Basidiomycota</taxon>
        <taxon>Agaricomycotina</taxon>
        <taxon>Agaricomycetes</taxon>
        <taxon>Russulales</taxon>
        <taxon>Auriscalpiaceae</taxon>
        <taxon>Auriscalpium</taxon>
    </lineage>
</organism>
<proteinExistence type="predicted"/>
<dbReference type="Proteomes" id="UP000814033">
    <property type="component" value="Unassembled WGS sequence"/>
</dbReference>
<accession>A0ACB8RDX7</accession>
<evidence type="ECO:0000313" key="1">
    <source>
        <dbReference type="EMBL" id="KAI0042349.1"/>
    </source>
</evidence>
<comment type="caution">
    <text evidence="1">The sequence shown here is derived from an EMBL/GenBank/DDBJ whole genome shotgun (WGS) entry which is preliminary data.</text>
</comment>